<dbReference type="AlphaFoldDB" id="A0AAV7TTM0"/>
<organism evidence="1 2">
    <name type="scientific">Pleurodeles waltl</name>
    <name type="common">Iberian ribbed newt</name>
    <dbReference type="NCBI Taxonomy" id="8319"/>
    <lineage>
        <taxon>Eukaryota</taxon>
        <taxon>Metazoa</taxon>
        <taxon>Chordata</taxon>
        <taxon>Craniata</taxon>
        <taxon>Vertebrata</taxon>
        <taxon>Euteleostomi</taxon>
        <taxon>Amphibia</taxon>
        <taxon>Batrachia</taxon>
        <taxon>Caudata</taxon>
        <taxon>Salamandroidea</taxon>
        <taxon>Salamandridae</taxon>
        <taxon>Pleurodelinae</taxon>
        <taxon>Pleurodeles</taxon>
    </lineage>
</organism>
<dbReference type="Proteomes" id="UP001066276">
    <property type="component" value="Chromosome 3_2"/>
</dbReference>
<comment type="caution">
    <text evidence="1">The sequence shown here is derived from an EMBL/GenBank/DDBJ whole genome shotgun (WGS) entry which is preliminary data.</text>
</comment>
<gene>
    <name evidence="1" type="ORF">NDU88_004272</name>
</gene>
<accession>A0AAV7TTM0</accession>
<proteinExistence type="predicted"/>
<name>A0AAV7TTM0_PLEWA</name>
<protein>
    <submittedName>
        <fullName evidence="1">Uncharacterized protein</fullName>
    </submittedName>
</protein>
<sequence>MVRCLVHCIKACLDNAYACFPEFHSQTECNLTSGGKVPLENTEQVFSYGKEKNADVPSLNGDIFLAEGCSRRISWRLPCEQRHVVLPPESLSIAGVGLLQSGGGLGRTQCSASAHTSFRGCRGLKPVCSVIHPSVVPRSRALVDAAAAAGAVEGARGLSAEEALVLCRDVPVRSRGLAARTVTEHRWCIKLRAR</sequence>
<keyword evidence="2" id="KW-1185">Reference proteome</keyword>
<evidence type="ECO:0000313" key="1">
    <source>
        <dbReference type="EMBL" id="KAJ1179033.1"/>
    </source>
</evidence>
<reference evidence="1" key="1">
    <citation type="journal article" date="2022" name="bioRxiv">
        <title>Sequencing and chromosome-scale assembly of the giantPleurodeles waltlgenome.</title>
        <authorList>
            <person name="Brown T."/>
            <person name="Elewa A."/>
            <person name="Iarovenko S."/>
            <person name="Subramanian E."/>
            <person name="Araus A.J."/>
            <person name="Petzold A."/>
            <person name="Susuki M."/>
            <person name="Suzuki K.-i.T."/>
            <person name="Hayashi T."/>
            <person name="Toyoda A."/>
            <person name="Oliveira C."/>
            <person name="Osipova E."/>
            <person name="Leigh N.D."/>
            <person name="Simon A."/>
            <person name="Yun M.H."/>
        </authorList>
    </citation>
    <scope>NUCLEOTIDE SEQUENCE</scope>
    <source>
        <strain evidence="1">20211129_DDA</strain>
        <tissue evidence="1">Liver</tissue>
    </source>
</reference>
<dbReference type="EMBL" id="JANPWB010000006">
    <property type="protein sequence ID" value="KAJ1179033.1"/>
    <property type="molecule type" value="Genomic_DNA"/>
</dbReference>
<evidence type="ECO:0000313" key="2">
    <source>
        <dbReference type="Proteomes" id="UP001066276"/>
    </source>
</evidence>